<gene>
    <name evidence="1" type="ORF">F5144DRAFT_639544</name>
</gene>
<sequence>MEDEKKVLSTPSMGSVAPEAATKYPFKQHWKCLAACTLMTLCPFQYGFDFGLIGGLQAMVGFLRIFGYEDANVPGGWNISTERQQLISSLMALGAFLSSSMAGPIAGVMSRKTTVWTASLVCIVSNIIMMTTTNIAALYVGRLLIGIANGMFMTFSQLYIQECSPARYRGLMISSFQVWTTVGTLVGTVVDNSTAKIDSRDAYMIPLGLIYIVPVILSLGLLFVPESPRWLAQHGELDKARTALRWHRPGTDIEVDEEMRNIQAALRSDMAREKTVTFWDMFRDPVDRRRTMLAVGALALQGSSGAMYMIAFGTYFFQMAGIGDPFGNSCIMISAGVVAILVNSALVTHFGRRRVFLVPGLILCGITQLLTGVVYQVNPGAKSTGQAIVALAIVYILAYNSMVAPYAWISGGELPSQRLRSFTFGFATAIAFLLAWLTTFTTPYFINPQALNWGPKYGYIWAPSCWISALWVFLFLPEVKDRTLEEIDEMFDARLHARQFRTYVCHGRDRGNGDAAFGLEDKGDQDVTHKELAKT</sequence>
<evidence type="ECO:0000313" key="2">
    <source>
        <dbReference type="Proteomes" id="UP000724584"/>
    </source>
</evidence>
<evidence type="ECO:0000313" key="1">
    <source>
        <dbReference type="EMBL" id="KAH6640146.1"/>
    </source>
</evidence>
<accession>A0ACB7PID1</accession>
<keyword evidence="2" id="KW-1185">Reference proteome</keyword>
<proteinExistence type="predicted"/>
<name>A0ACB7PID1_9PEZI</name>
<comment type="caution">
    <text evidence="1">The sequence shown here is derived from an EMBL/GenBank/DDBJ whole genome shotgun (WGS) entry which is preliminary data.</text>
</comment>
<organism evidence="1 2">
    <name type="scientific">Chaetomium tenue</name>
    <dbReference type="NCBI Taxonomy" id="1854479"/>
    <lineage>
        <taxon>Eukaryota</taxon>
        <taxon>Fungi</taxon>
        <taxon>Dikarya</taxon>
        <taxon>Ascomycota</taxon>
        <taxon>Pezizomycotina</taxon>
        <taxon>Sordariomycetes</taxon>
        <taxon>Sordariomycetidae</taxon>
        <taxon>Sordariales</taxon>
        <taxon>Chaetomiaceae</taxon>
        <taxon>Chaetomium</taxon>
    </lineage>
</organism>
<dbReference type="Proteomes" id="UP000724584">
    <property type="component" value="Unassembled WGS sequence"/>
</dbReference>
<dbReference type="EMBL" id="JAGIZQ010000002">
    <property type="protein sequence ID" value="KAH6640146.1"/>
    <property type="molecule type" value="Genomic_DNA"/>
</dbReference>
<reference evidence="1 2" key="1">
    <citation type="journal article" date="2021" name="Nat. Commun.">
        <title>Genetic determinants of endophytism in the Arabidopsis root mycobiome.</title>
        <authorList>
            <person name="Mesny F."/>
            <person name="Miyauchi S."/>
            <person name="Thiergart T."/>
            <person name="Pickel B."/>
            <person name="Atanasova L."/>
            <person name="Karlsson M."/>
            <person name="Huettel B."/>
            <person name="Barry K.W."/>
            <person name="Haridas S."/>
            <person name="Chen C."/>
            <person name="Bauer D."/>
            <person name="Andreopoulos W."/>
            <person name="Pangilinan J."/>
            <person name="LaButti K."/>
            <person name="Riley R."/>
            <person name="Lipzen A."/>
            <person name="Clum A."/>
            <person name="Drula E."/>
            <person name="Henrissat B."/>
            <person name="Kohler A."/>
            <person name="Grigoriev I.V."/>
            <person name="Martin F.M."/>
            <person name="Hacquard S."/>
        </authorList>
    </citation>
    <scope>NUCLEOTIDE SEQUENCE [LARGE SCALE GENOMIC DNA]</scope>
    <source>
        <strain evidence="1 2">MPI-SDFR-AT-0079</strain>
    </source>
</reference>
<protein>
    <submittedName>
        <fullName evidence="1">General substrate transporter</fullName>
    </submittedName>
</protein>